<keyword evidence="6" id="KW-0723">Serine/threonine-protein kinase</keyword>
<keyword evidence="12 21" id="KW-0418">Kinase</keyword>
<dbReference type="PROSITE" id="PS00107">
    <property type="entry name" value="PROTEIN_KINASE_ATP"/>
    <property type="match status" value="1"/>
</dbReference>
<keyword evidence="16 21" id="KW-0675">Receptor</keyword>
<dbReference type="Gene3D" id="3.30.200.20">
    <property type="entry name" value="Phosphorylase Kinase, domain 1"/>
    <property type="match status" value="1"/>
</dbReference>
<comment type="similarity">
    <text evidence="3">In the C-terminal section; belongs to the protein kinase superfamily. Ser/Thr protein kinase family.</text>
</comment>
<evidence type="ECO:0000256" key="14">
    <source>
        <dbReference type="ARBA" id="ARBA00022989"/>
    </source>
</evidence>
<evidence type="ECO:0000256" key="3">
    <source>
        <dbReference type="ARBA" id="ARBA00010217"/>
    </source>
</evidence>
<sequence length="660" mass="73373">MPTIDKLQHSIPRTKAILAFMIAITLFSLTNGLDFNYSTFVDTDRPDFIFSNNSNIAYEALQITPDTRNPDPNYTANKSGRVLYKETFKLWKKDRTIIASFDTNFTFNIVPLTTPGGEGLAFILINNPGLPMNSSGQWIGITNYTMNHSPLNYIVAVEFDTSKSYTDDVDGNHLGINVDGIDSMVQYTLTDFGVNLSSSSDVSVNIRYDGVSRLLNINISMVANSTSRSVSHPIDLSLFLLQDVYVGFAGSTSNHTQLNCVKSWSFSSPDIGSGGDRKNLKWISLSSLIVIPIGAMAFFWWKKVRKINPVEAVTRAPPAAGHGEFRLEELRLATNNFSEDNILGVGGSGKVYKGFLIGPGRDVAIKRLYNPRLSEKAFEAERETVGRLFHKNLVKLLGWCSEGDESLLVYEYFRKGSLDKLLFPSNANVAAADDDVIGRSWETRLKIIRGVARALEYLHEWCEHVILHRDVKSSNVMVDDEYDARLGDFGLARRVEPVGATHHCTDTVAGTMGYVPPEGLNENWVRKANDVYGFGVFVMEVACGRRPGNPGTRPPRGEGYIVEWLWMLHVNDMLLCGVDHRLEVLDGEQMKRVLLLGLACCHPDYERRPSMGTVSLVLAGLASPPDLPNEMPNFVWASTGGANHRPTFDEILRRGSDNQV</sequence>
<dbReference type="GO" id="GO:0005524">
    <property type="term" value="F:ATP binding"/>
    <property type="evidence" value="ECO:0007669"/>
    <property type="project" value="UniProtKB-UniRule"/>
</dbReference>
<dbReference type="PANTHER" id="PTHR27007">
    <property type="match status" value="1"/>
</dbReference>
<dbReference type="Pfam" id="PF00139">
    <property type="entry name" value="Lectin_legB"/>
    <property type="match status" value="1"/>
</dbReference>
<reference evidence="21" key="2">
    <citation type="submission" date="2023-06" db="EMBL/GenBank/DDBJ databases">
        <authorList>
            <person name="Ma L."/>
            <person name="Liu K.-W."/>
            <person name="Li Z."/>
            <person name="Hsiao Y.-Y."/>
            <person name="Qi Y."/>
            <person name="Fu T."/>
            <person name="Tang G."/>
            <person name="Zhang D."/>
            <person name="Sun W.-H."/>
            <person name="Liu D.-K."/>
            <person name="Li Y."/>
            <person name="Chen G.-Z."/>
            <person name="Liu X.-D."/>
            <person name="Liao X.-Y."/>
            <person name="Jiang Y.-T."/>
            <person name="Yu X."/>
            <person name="Hao Y."/>
            <person name="Huang J."/>
            <person name="Zhao X.-W."/>
            <person name="Ke S."/>
            <person name="Chen Y.-Y."/>
            <person name="Wu W.-L."/>
            <person name="Hsu J.-L."/>
            <person name="Lin Y.-F."/>
            <person name="Huang M.-D."/>
            <person name="Li C.-Y."/>
            <person name="Huang L."/>
            <person name="Wang Z.-W."/>
            <person name="Zhao X."/>
            <person name="Zhong W.-Y."/>
            <person name="Peng D.-H."/>
            <person name="Ahmad S."/>
            <person name="Lan S."/>
            <person name="Zhang J.-S."/>
            <person name="Tsai W.-C."/>
            <person name="Van De Peer Y."/>
            <person name="Liu Z.-J."/>
        </authorList>
    </citation>
    <scope>NUCLEOTIDE SEQUENCE</scope>
    <source>
        <strain evidence="21">SCP</strain>
        <tissue evidence="21">Leaves</tissue>
    </source>
</reference>
<keyword evidence="17" id="KW-0325">Glycoprotein</keyword>
<evidence type="ECO:0000256" key="10">
    <source>
        <dbReference type="ARBA" id="ARBA00022734"/>
    </source>
</evidence>
<dbReference type="InterPro" id="IPR001220">
    <property type="entry name" value="Legume_lectin_dom"/>
</dbReference>
<dbReference type="InterPro" id="IPR011009">
    <property type="entry name" value="Kinase-like_dom_sf"/>
</dbReference>
<dbReference type="InterPro" id="IPR000719">
    <property type="entry name" value="Prot_kinase_dom"/>
</dbReference>
<keyword evidence="22" id="KW-1185">Reference proteome</keyword>
<gene>
    <name evidence="21" type="ORF">QJS04_geneDACA009824</name>
</gene>
<comment type="caution">
    <text evidence="21">The sequence shown here is derived from an EMBL/GenBank/DDBJ whole genome shotgun (WGS) entry which is preliminary data.</text>
</comment>
<dbReference type="GO" id="GO:0005886">
    <property type="term" value="C:plasma membrane"/>
    <property type="evidence" value="ECO:0007669"/>
    <property type="project" value="UniProtKB-SubCell"/>
</dbReference>
<dbReference type="GO" id="GO:0004674">
    <property type="term" value="F:protein serine/threonine kinase activity"/>
    <property type="evidence" value="ECO:0007669"/>
    <property type="project" value="UniProtKB-KW"/>
</dbReference>
<evidence type="ECO:0000256" key="4">
    <source>
        <dbReference type="ARBA" id="ARBA00012513"/>
    </source>
</evidence>
<dbReference type="InterPro" id="IPR019825">
    <property type="entry name" value="Lectin_legB_Mn/Ca_BS"/>
</dbReference>
<dbReference type="PROSITE" id="PS00307">
    <property type="entry name" value="LECTIN_LEGUME_BETA"/>
    <property type="match status" value="1"/>
</dbReference>
<dbReference type="InterPro" id="IPR017441">
    <property type="entry name" value="Protein_kinase_ATP_BS"/>
</dbReference>
<dbReference type="Pfam" id="PF00069">
    <property type="entry name" value="Pkinase"/>
    <property type="match status" value="1"/>
</dbReference>
<dbReference type="SUPFAM" id="SSF56112">
    <property type="entry name" value="Protein kinase-like (PK-like)"/>
    <property type="match status" value="1"/>
</dbReference>
<keyword evidence="11 18" id="KW-0547">Nucleotide-binding</keyword>
<keyword evidence="15 19" id="KW-0472">Membrane</keyword>
<accession>A0AAV9BDR5</accession>
<evidence type="ECO:0000256" key="13">
    <source>
        <dbReference type="ARBA" id="ARBA00022840"/>
    </source>
</evidence>
<dbReference type="Proteomes" id="UP001179952">
    <property type="component" value="Unassembled WGS sequence"/>
</dbReference>
<evidence type="ECO:0000256" key="19">
    <source>
        <dbReference type="SAM" id="Phobius"/>
    </source>
</evidence>
<evidence type="ECO:0000313" key="22">
    <source>
        <dbReference type="Proteomes" id="UP001179952"/>
    </source>
</evidence>
<dbReference type="InterPro" id="IPR050528">
    <property type="entry name" value="L-type_Lectin-RKs"/>
</dbReference>
<name>A0AAV9BDR5_ACOGR</name>
<evidence type="ECO:0000256" key="9">
    <source>
        <dbReference type="ARBA" id="ARBA00022729"/>
    </source>
</evidence>
<comment type="similarity">
    <text evidence="2">In the N-terminal section; belongs to the leguminous lectin family.</text>
</comment>
<evidence type="ECO:0000256" key="6">
    <source>
        <dbReference type="ARBA" id="ARBA00022527"/>
    </source>
</evidence>
<evidence type="ECO:0000256" key="17">
    <source>
        <dbReference type="ARBA" id="ARBA00023180"/>
    </source>
</evidence>
<evidence type="ECO:0000256" key="5">
    <source>
        <dbReference type="ARBA" id="ARBA00022475"/>
    </source>
</evidence>
<comment type="subcellular location">
    <subcellularLocation>
        <location evidence="1">Cell membrane</location>
        <topology evidence="1">Single-pass type I membrane protein</topology>
    </subcellularLocation>
</comment>
<dbReference type="Gene3D" id="1.10.510.10">
    <property type="entry name" value="Transferase(Phosphotransferase) domain 1"/>
    <property type="match status" value="1"/>
</dbReference>
<evidence type="ECO:0000256" key="2">
    <source>
        <dbReference type="ARBA" id="ARBA00008536"/>
    </source>
</evidence>
<dbReference type="InterPro" id="IPR008271">
    <property type="entry name" value="Ser/Thr_kinase_AS"/>
</dbReference>
<evidence type="ECO:0000256" key="11">
    <source>
        <dbReference type="ARBA" id="ARBA00022741"/>
    </source>
</evidence>
<keyword evidence="7" id="KW-0808">Transferase</keyword>
<evidence type="ECO:0000256" key="18">
    <source>
        <dbReference type="PROSITE-ProRule" id="PRU10141"/>
    </source>
</evidence>
<dbReference type="GO" id="GO:0002229">
    <property type="term" value="P:defense response to oomycetes"/>
    <property type="evidence" value="ECO:0007669"/>
    <property type="project" value="UniProtKB-ARBA"/>
</dbReference>
<organism evidence="21 22">
    <name type="scientific">Acorus gramineus</name>
    <name type="common">Dwarf sweet flag</name>
    <dbReference type="NCBI Taxonomy" id="55184"/>
    <lineage>
        <taxon>Eukaryota</taxon>
        <taxon>Viridiplantae</taxon>
        <taxon>Streptophyta</taxon>
        <taxon>Embryophyta</taxon>
        <taxon>Tracheophyta</taxon>
        <taxon>Spermatophyta</taxon>
        <taxon>Magnoliopsida</taxon>
        <taxon>Liliopsida</taxon>
        <taxon>Acoraceae</taxon>
        <taxon>Acorus</taxon>
    </lineage>
</organism>
<keyword evidence="8 19" id="KW-0812">Transmembrane</keyword>
<evidence type="ECO:0000256" key="12">
    <source>
        <dbReference type="ARBA" id="ARBA00022777"/>
    </source>
</evidence>
<reference evidence="21" key="1">
    <citation type="journal article" date="2023" name="Nat. Commun.">
        <title>Diploid and tetraploid genomes of Acorus and the evolution of monocots.</title>
        <authorList>
            <person name="Ma L."/>
            <person name="Liu K.W."/>
            <person name="Li Z."/>
            <person name="Hsiao Y.Y."/>
            <person name="Qi Y."/>
            <person name="Fu T."/>
            <person name="Tang G.D."/>
            <person name="Zhang D."/>
            <person name="Sun W.H."/>
            <person name="Liu D.K."/>
            <person name="Li Y."/>
            <person name="Chen G.Z."/>
            <person name="Liu X.D."/>
            <person name="Liao X.Y."/>
            <person name="Jiang Y.T."/>
            <person name="Yu X."/>
            <person name="Hao Y."/>
            <person name="Huang J."/>
            <person name="Zhao X.W."/>
            <person name="Ke S."/>
            <person name="Chen Y.Y."/>
            <person name="Wu W.L."/>
            <person name="Hsu J.L."/>
            <person name="Lin Y.F."/>
            <person name="Huang M.D."/>
            <person name="Li C.Y."/>
            <person name="Huang L."/>
            <person name="Wang Z.W."/>
            <person name="Zhao X."/>
            <person name="Zhong W.Y."/>
            <person name="Peng D.H."/>
            <person name="Ahmad S."/>
            <person name="Lan S."/>
            <person name="Zhang J.S."/>
            <person name="Tsai W.C."/>
            <person name="Van de Peer Y."/>
            <person name="Liu Z.J."/>
        </authorList>
    </citation>
    <scope>NUCLEOTIDE SEQUENCE</scope>
    <source>
        <strain evidence="21">SCP</strain>
    </source>
</reference>
<feature type="transmembrane region" description="Helical" evidence="19">
    <location>
        <begin position="282"/>
        <end position="301"/>
    </location>
</feature>
<dbReference type="PROSITE" id="PS00108">
    <property type="entry name" value="PROTEIN_KINASE_ST"/>
    <property type="match status" value="1"/>
</dbReference>
<dbReference type="InterPro" id="IPR013320">
    <property type="entry name" value="ConA-like_dom_sf"/>
</dbReference>
<feature type="binding site" evidence="18">
    <location>
        <position position="366"/>
    </location>
    <ligand>
        <name>ATP</name>
        <dbReference type="ChEBI" id="CHEBI:30616"/>
    </ligand>
</feature>
<evidence type="ECO:0000256" key="1">
    <source>
        <dbReference type="ARBA" id="ARBA00004251"/>
    </source>
</evidence>
<dbReference type="SMART" id="SM00220">
    <property type="entry name" value="S_TKc"/>
    <property type="match status" value="1"/>
</dbReference>
<keyword evidence="10" id="KW-0430">Lectin</keyword>
<evidence type="ECO:0000256" key="15">
    <source>
        <dbReference type="ARBA" id="ARBA00023136"/>
    </source>
</evidence>
<evidence type="ECO:0000256" key="7">
    <source>
        <dbReference type="ARBA" id="ARBA00022679"/>
    </source>
</evidence>
<keyword evidence="9" id="KW-0732">Signal</keyword>
<evidence type="ECO:0000256" key="8">
    <source>
        <dbReference type="ARBA" id="ARBA00022692"/>
    </source>
</evidence>
<evidence type="ECO:0000259" key="20">
    <source>
        <dbReference type="PROSITE" id="PS50011"/>
    </source>
</evidence>
<dbReference type="EMBL" id="JAUJYN010000004">
    <property type="protein sequence ID" value="KAK1274476.1"/>
    <property type="molecule type" value="Genomic_DNA"/>
</dbReference>
<dbReference type="CDD" id="cd06899">
    <property type="entry name" value="lectin_legume_LecRK_Arcelin_ConA"/>
    <property type="match status" value="1"/>
</dbReference>
<dbReference type="FunFam" id="1.10.510.10:FF:000240">
    <property type="entry name" value="Lectin-domain containing receptor kinase A4.3"/>
    <property type="match status" value="1"/>
</dbReference>
<feature type="domain" description="Protein kinase" evidence="20">
    <location>
        <begin position="337"/>
        <end position="660"/>
    </location>
</feature>
<keyword evidence="13 18" id="KW-0067">ATP-binding</keyword>
<evidence type="ECO:0000256" key="16">
    <source>
        <dbReference type="ARBA" id="ARBA00023170"/>
    </source>
</evidence>
<dbReference type="EC" id="2.7.11.1" evidence="4"/>
<evidence type="ECO:0000313" key="21">
    <source>
        <dbReference type="EMBL" id="KAK1274476.1"/>
    </source>
</evidence>
<dbReference type="Gene3D" id="2.60.120.200">
    <property type="match status" value="1"/>
</dbReference>
<dbReference type="PROSITE" id="PS50011">
    <property type="entry name" value="PROTEIN_KINASE_DOM"/>
    <property type="match status" value="1"/>
</dbReference>
<proteinExistence type="inferred from homology"/>
<dbReference type="SUPFAM" id="SSF49899">
    <property type="entry name" value="Concanavalin A-like lectins/glucanases"/>
    <property type="match status" value="1"/>
</dbReference>
<keyword evidence="5" id="KW-1003">Cell membrane</keyword>
<keyword evidence="14 19" id="KW-1133">Transmembrane helix</keyword>
<dbReference type="GO" id="GO:0030246">
    <property type="term" value="F:carbohydrate binding"/>
    <property type="evidence" value="ECO:0007669"/>
    <property type="project" value="UniProtKB-KW"/>
</dbReference>
<dbReference type="AlphaFoldDB" id="A0AAV9BDR5"/>
<dbReference type="FunFam" id="2.60.120.200:FF:000198">
    <property type="entry name" value="Probable L-type lectin-domain containing receptor kinase S.5"/>
    <property type="match status" value="1"/>
</dbReference>
<protein>
    <recommendedName>
        <fullName evidence="4">non-specific serine/threonine protein kinase</fullName>
        <ecNumber evidence="4">2.7.11.1</ecNumber>
    </recommendedName>
</protein>